<keyword evidence="1" id="KW-1133">Transmembrane helix</keyword>
<reference evidence="3" key="1">
    <citation type="submission" date="2019-08" db="EMBL/GenBank/DDBJ databases">
        <authorList>
            <person name="Kucharzyk K."/>
            <person name="Murdoch R.W."/>
            <person name="Higgins S."/>
            <person name="Loffler F."/>
        </authorList>
    </citation>
    <scope>NUCLEOTIDE SEQUENCE</scope>
</reference>
<sequence>MKRLRFIDAYRGFALINMIAYHWFYDYANIFAMPLEWFMGTAAYIWQQWIVFSFIFISGTVLNYAKHPQLRGGFLCFCGGILTFCTYFFVPQELIIFGILSFLGVAMFLTSALMKYVTSSIIAFFCLLGFLLTEGWHNGYWGFYGVYFAELKIIPPDNLLFFILGIPGTSYHSADYVPIFPWIFIFGLGAFGWSWVQRREKFQIVLKSIDFKRQSSCYNALELLGRHTLIIYLLHQPMLYFIGKTFL</sequence>
<comment type="caution">
    <text evidence="3">The sequence shown here is derived from an EMBL/GenBank/DDBJ whole genome shotgun (WGS) entry which is preliminary data.</text>
</comment>
<organism evidence="3">
    <name type="scientific">bioreactor metagenome</name>
    <dbReference type="NCBI Taxonomy" id="1076179"/>
    <lineage>
        <taxon>unclassified sequences</taxon>
        <taxon>metagenomes</taxon>
        <taxon>ecological metagenomes</taxon>
    </lineage>
</organism>
<feature type="transmembrane region" description="Helical" evidence="1">
    <location>
        <begin position="72"/>
        <end position="89"/>
    </location>
</feature>
<accession>A0A644W3D9</accession>
<feature type="transmembrane region" description="Helical" evidence="1">
    <location>
        <begin position="121"/>
        <end position="141"/>
    </location>
</feature>
<feature type="transmembrane region" description="Helical" evidence="1">
    <location>
        <begin position="45"/>
        <end position="65"/>
    </location>
</feature>
<feature type="transmembrane region" description="Helical" evidence="1">
    <location>
        <begin position="95"/>
        <end position="114"/>
    </location>
</feature>
<dbReference type="Pfam" id="PF07786">
    <property type="entry name" value="HGSNAT_cat"/>
    <property type="match status" value="1"/>
</dbReference>
<gene>
    <name evidence="3" type="ORF">SDC9_44464</name>
</gene>
<keyword evidence="1" id="KW-0812">Transmembrane</keyword>
<keyword evidence="1" id="KW-0472">Membrane</keyword>
<feature type="transmembrane region" description="Helical" evidence="1">
    <location>
        <begin position="7"/>
        <end position="25"/>
    </location>
</feature>
<dbReference type="AlphaFoldDB" id="A0A644W3D9"/>
<proteinExistence type="predicted"/>
<name>A0A644W3D9_9ZZZZ</name>
<evidence type="ECO:0000256" key="1">
    <source>
        <dbReference type="SAM" id="Phobius"/>
    </source>
</evidence>
<feature type="domain" description="Heparan-alpha-glucosaminide N-acetyltransferase catalytic" evidence="2">
    <location>
        <begin position="3"/>
        <end position="237"/>
    </location>
</feature>
<dbReference type="EMBL" id="VSSQ01000598">
    <property type="protein sequence ID" value="MPL98264.1"/>
    <property type="molecule type" value="Genomic_DNA"/>
</dbReference>
<evidence type="ECO:0000259" key="2">
    <source>
        <dbReference type="Pfam" id="PF07786"/>
    </source>
</evidence>
<feature type="transmembrane region" description="Helical" evidence="1">
    <location>
        <begin position="179"/>
        <end position="196"/>
    </location>
</feature>
<evidence type="ECO:0000313" key="3">
    <source>
        <dbReference type="EMBL" id="MPL98264.1"/>
    </source>
</evidence>
<protein>
    <recommendedName>
        <fullName evidence="2">Heparan-alpha-glucosaminide N-acetyltransferase catalytic domain-containing protein</fullName>
    </recommendedName>
</protein>
<dbReference type="InterPro" id="IPR012429">
    <property type="entry name" value="HGSNAT_cat"/>
</dbReference>